<name>A0A4U6D5T9_9BACT</name>
<keyword evidence="1" id="KW-0812">Transmembrane</keyword>
<dbReference type="EMBL" id="SZVO01000006">
    <property type="protein sequence ID" value="TKT91591.1"/>
    <property type="molecule type" value="Genomic_DNA"/>
</dbReference>
<feature type="transmembrane region" description="Helical" evidence="1">
    <location>
        <begin position="163"/>
        <end position="189"/>
    </location>
</feature>
<keyword evidence="1" id="KW-1133">Transmembrane helix</keyword>
<feature type="transmembrane region" description="Helical" evidence="1">
    <location>
        <begin position="348"/>
        <end position="366"/>
    </location>
</feature>
<dbReference type="AlphaFoldDB" id="A0A4U6D5T9"/>
<dbReference type="OrthoDB" id="910687at2"/>
<evidence type="ECO:0000313" key="2">
    <source>
        <dbReference type="EMBL" id="TKT91591.1"/>
    </source>
</evidence>
<feature type="transmembrane region" description="Helical" evidence="1">
    <location>
        <begin position="135"/>
        <end position="156"/>
    </location>
</feature>
<feature type="transmembrane region" description="Helical" evidence="1">
    <location>
        <begin position="293"/>
        <end position="310"/>
    </location>
</feature>
<feature type="transmembrane region" description="Helical" evidence="1">
    <location>
        <begin position="231"/>
        <end position="247"/>
    </location>
</feature>
<evidence type="ECO:0008006" key="4">
    <source>
        <dbReference type="Google" id="ProtNLM"/>
    </source>
</evidence>
<proteinExistence type="predicted"/>
<dbReference type="RefSeq" id="WP_137340738.1">
    <property type="nucleotide sequence ID" value="NZ_SZVO01000006.1"/>
</dbReference>
<feature type="transmembrane region" description="Helical" evidence="1">
    <location>
        <begin position="322"/>
        <end position="341"/>
    </location>
</feature>
<feature type="transmembrane region" description="Helical" evidence="1">
    <location>
        <begin position="110"/>
        <end position="129"/>
    </location>
</feature>
<accession>A0A4U6D5T9</accession>
<reference evidence="2 3" key="1">
    <citation type="submission" date="2019-05" db="EMBL/GenBank/DDBJ databases">
        <title>Dyadobacter AR-3-8 sp. nov., isolated from arctic soil.</title>
        <authorList>
            <person name="Chaudhary D.K."/>
        </authorList>
    </citation>
    <scope>NUCLEOTIDE SEQUENCE [LARGE SCALE GENOMIC DNA]</scope>
    <source>
        <strain evidence="2 3">AR-3-8</strain>
    </source>
</reference>
<feature type="transmembrane region" description="Helical" evidence="1">
    <location>
        <begin position="85"/>
        <end position="103"/>
    </location>
</feature>
<organism evidence="2 3">
    <name type="scientific">Dyadobacter frigoris</name>
    <dbReference type="NCBI Taxonomy" id="2576211"/>
    <lineage>
        <taxon>Bacteria</taxon>
        <taxon>Pseudomonadati</taxon>
        <taxon>Bacteroidota</taxon>
        <taxon>Cytophagia</taxon>
        <taxon>Cytophagales</taxon>
        <taxon>Spirosomataceae</taxon>
        <taxon>Dyadobacter</taxon>
    </lineage>
</organism>
<evidence type="ECO:0000256" key="1">
    <source>
        <dbReference type="SAM" id="Phobius"/>
    </source>
</evidence>
<protein>
    <recommendedName>
        <fullName evidence="4">YfhO family protein</fullName>
    </recommendedName>
</protein>
<evidence type="ECO:0000313" key="3">
    <source>
        <dbReference type="Proteomes" id="UP000304900"/>
    </source>
</evidence>
<feature type="transmembrane region" description="Helical" evidence="1">
    <location>
        <begin position="201"/>
        <end position="219"/>
    </location>
</feature>
<gene>
    <name evidence="2" type="ORF">FDK13_14580</name>
</gene>
<dbReference type="Proteomes" id="UP000304900">
    <property type="component" value="Unassembled WGS sequence"/>
</dbReference>
<comment type="caution">
    <text evidence="2">The sequence shown here is derived from an EMBL/GenBank/DDBJ whole genome shotgun (WGS) entry which is preliminary data.</text>
</comment>
<keyword evidence="1" id="KW-0472">Membrane</keyword>
<keyword evidence="3" id="KW-1185">Reference proteome</keyword>
<feature type="transmembrane region" description="Helical" evidence="1">
    <location>
        <begin position="253"/>
        <end position="272"/>
    </location>
</feature>
<feature type="transmembrane region" description="Helical" evidence="1">
    <location>
        <begin position="7"/>
        <end position="25"/>
    </location>
</feature>
<sequence>MVKQFSALLIFLVVFIFLSYIYYFSVDFPFQDDLLLIDFVEKVDSGNLGFITFFKELFKTYNDHKVVIPRLISLVDYKVNGYLNFKIYIGLISINLMYILYFLYNQFKRIKLPLFYFLPVPFLFLHPQYHEVSLWAINGMQHSFLTAFLVSAIYLISKNTRSGFYGAVVFCFLATFTHGNGILSFPAIIFYLLCYKEFKKAAGFAAFMFAALGIYLAGYETGQAAGLPPNISVFVFSLLGFIGASMAEWDNFLLYTVIWGGVIVFFAAFLVFKMIRSGFEKKENYKPQVNVELLTLLGFIFITSTVIAVFRSWQGVTLTSRFQLYAALSSCIFYLLLLNYSRIFRSKNVFLIITFLSIGYWAHSYYKYNDIVADKRTKYMADIYNWRYDKTFLTVEKSLLDNAAFYVFPAYKKGIFRLPESAISKNELDSLISANKNSRINASVALRKQPVIRPDKNGLIADTTYFLVNEKMPKPTSFFNDRFVVLRSRTTHLNYLLCANPEKEGRKAWATQAQYHKDGFLCFVQNKNFPTGQYEIGMLDIDSKDKKKFTLFTESLIVQNEKLRIEP</sequence>